<accession>A0A3B1BA78</accession>
<organism evidence="4">
    <name type="scientific">hydrothermal vent metagenome</name>
    <dbReference type="NCBI Taxonomy" id="652676"/>
    <lineage>
        <taxon>unclassified sequences</taxon>
        <taxon>metagenomes</taxon>
        <taxon>ecological metagenomes</taxon>
    </lineage>
</organism>
<gene>
    <name evidence="4" type="ORF">MNBD_GAMMA26-2151</name>
</gene>
<feature type="domain" description="FlgD/Vpr Ig-like" evidence="2">
    <location>
        <begin position="111"/>
        <end position="177"/>
    </location>
</feature>
<dbReference type="AlphaFoldDB" id="A0A3B1BA78"/>
<dbReference type="InterPro" id="IPR025963">
    <property type="entry name" value="FLgD_Tudor"/>
</dbReference>
<proteinExistence type="predicted"/>
<dbReference type="Pfam" id="PF13860">
    <property type="entry name" value="FlgD_ig"/>
    <property type="match status" value="1"/>
</dbReference>
<dbReference type="InterPro" id="IPR005648">
    <property type="entry name" value="FlgD"/>
</dbReference>
<dbReference type="Pfam" id="PF03963">
    <property type="entry name" value="FlgD"/>
    <property type="match status" value="1"/>
</dbReference>
<evidence type="ECO:0000313" key="4">
    <source>
        <dbReference type="EMBL" id="VAX08873.1"/>
    </source>
</evidence>
<name>A0A3B1BA78_9ZZZZ</name>
<keyword evidence="4" id="KW-0969">Cilium</keyword>
<keyword evidence="4" id="KW-0282">Flagellum</keyword>
<evidence type="ECO:0000256" key="1">
    <source>
        <dbReference type="ARBA" id="ARBA00022795"/>
    </source>
</evidence>
<dbReference type="Gene3D" id="2.60.40.4070">
    <property type="match status" value="1"/>
</dbReference>
<dbReference type="EMBL" id="UOFX01000044">
    <property type="protein sequence ID" value="VAX08873.1"/>
    <property type="molecule type" value="Genomic_DNA"/>
</dbReference>
<dbReference type="Pfam" id="PF13861">
    <property type="entry name" value="FLgD_tudor"/>
    <property type="match status" value="1"/>
</dbReference>
<evidence type="ECO:0000259" key="2">
    <source>
        <dbReference type="Pfam" id="PF13860"/>
    </source>
</evidence>
<feature type="domain" description="FlgD Tudor-like" evidence="3">
    <location>
        <begin position="85"/>
        <end position="220"/>
    </location>
</feature>
<keyword evidence="1" id="KW-1005">Bacterial flagellum biogenesis</keyword>
<evidence type="ECO:0000259" key="3">
    <source>
        <dbReference type="Pfam" id="PF13861"/>
    </source>
</evidence>
<dbReference type="InterPro" id="IPR025965">
    <property type="entry name" value="FlgD/Vpr_Ig-like"/>
</dbReference>
<dbReference type="Gene3D" id="2.30.30.910">
    <property type="match status" value="1"/>
</dbReference>
<sequence>MSAMNTDNDIYASLGLTRTLQPEKKGDLGQDDFLKLMVTQLKNQDPFKPMENGDFLAQIAQFSSVTGIKELNQSFADLSASMASSQAMQAGSLVGRGVLASLDYGMLPTGGSLSGEINLPASSTGVSVTIEDISGAVVRELHLGPQPAGPVQFSWDGLADDGDFAQPGAYRVKAEAIIGDQTTALEPLISAIVSSVSVGAAGEGLMLNLEGLGPLPFADVAKIQ</sequence>
<keyword evidence="4" id="KW-0966">Cell projection</keyword>
<reference evidence="4" key="1">
    <citation type="submission" date="2018-06" db="EMBL/GenBank/DDBJ databases">
        <authorList>
            <person name="Zhirakovskaya E."/>
        </authorList>
    </citation>
    <scope>NUCLEOTIDE SEQUENCE</scope>
</reference>
<dbReference type="GO" id="GO:0044781">
    <property type="term" value="P:bacterial-type flagellum organization"/>
    <property type="evidence" value="ECO:0007669"/>
    <property type="project" value="UniProtKB-KW"/>
</dbReference>
<protein>
    <submittedName>
        <fullName evidence="4">Flagellar basal-body rod modification protein FlgD</fullName>
    </submittedName>
</protein>